<dbReference type="PANTHER" id="PTHR10032:SF271">
    <property type="entry name" value="RH12261P-RELATED"/>
    <property type="match status" value="1"/>
</dbReference>
<dbReference type="SUPFAM" id="SSF57667">
    <property type="entry name" value="beta-beta-alpha zinc fingers"/>
    <property type="match status" value="2"/>
</dbReference>
<evidence type="ECO:0000256" key="4">
    <source>
        <dbReference type="ARBA" id="ARBA00022771"/>
    </source>
</evidence>
<protein>
    <recommendedName>
        <fullName evidence="9">C2H2-type domain-containing protein</fullName>
    </recommendedName>
</protein>
<feature type="domain" description="C2H2-type" evidence="9">
    <location>
        <begin position="350"/>
        <end position="377"/>
    </location>
</feature>
<evidence type="ECO:0000313" key="11">
    <source>
        <dbReference type="Proteomes" id="UP000728185"/>
    </source>
</evidence>
<sequence>MRVDSTRTLKFGIQRILNESNSSIQSAMAVPVTTSWTPPPPLTLSTSLSPSSSSSLSPSTSLPPHLTVFFPFSSTVPVSSGLSSGDSGSPTLENDIPYDLSLSGKTTGQRAQFLEFPRRPDCKFSQDLTKSDKFAKSFGRHPSVNVLNTLIVDDLDNEPDEEGRPSYTSSRLTASSSRVDNLKNKPIASSITSQMEQDLLRALDTLTASSTTSSGTPSLTCPSTKTKSSTTSAAAAAAAAVVAAATLVGPESTHHPSRAHAWSVMMLRGCQPDVGTPLLDRFGQVEFVNNGAGIKNPLACATKVEREVLSQLYGEQVSPDEYMCKACGKRFHLPRLLTRHVKCHSQMRRYLCKYCFKGFNDTFDLKRHTRTHTGVRPYKCSECPKAFTQRCSLESHCRKVHGQPLPYAFKERRTKLYICEECGFNTQHLEAFCEHSHAQQHISHQHHSRQQQQQQQQQQEQEQEQEHEQQQQHQQQRQQLNNFLYSSGGRRQNLTKRRTIFDLSVSSAQNLQDPCSQKSSSVQGKPSSVTDTSLRLRTGCLFAHVC</sequence>
<feature type="region of interest" description="Disordered" evidence="8">
    <location>
        <begin position="155"/>
        <end position="178"/>
    </location>
</feature>
<dbReference type="InterPro" id="IPR036236">
    <property type="entry name" value="Znf_C2H2_sf"/>
</dbReference>
<dbReference type="PROSITE" id="PS00028">
    <property type="entry name" value="ZINC_FINGER_C2H2_1"/>
    <property type="match status" value="3"/>
</dbReference>
<dbReference type="SMART" id="SM00355">
    <property type="entry name" value="ZnF_C2H2"/>
    <property type="match status" value="4"/>
</dbReference>
<keyword evidence="4 7" id="KW-0863">Zinc-finger</keyword>
<evidence type="ECO:0000256" key="3">
    <source>
        <dbReference type="ARBA" id="ARBA00022737"/>
    </source>
</evidence>
<dbReference type="InterPro" id="IPR027756">
    <property type="entry name" value="Ovo-like"/>
</dbReference>
<feature type="region of interest" description="Disordered" evidence="8">
    <location>
        <begin position="511"/>
        <end position="530"/>
    </location>
</feature>
<dbReference type="GO" id="GO:0000981">
    <property type="term" value="F:DNA-binding transcription factor activity, RNA polymerase II-specific"/>
    <property type="evidence" value="ECO:0007669"/>
    <property type="project" value="TreeGrafter"/>
</dbReference>
<dbReference type="AlphaFoldDB" id="A0A8E0VF92"/>
<organism evidence="10 11">
    <name type="scientific">Fasciolopsis buskii</name>
    <dbReference type="NCBI Taxonomy" id="27845"/>
    <lineage>
        <taxon>Eukaryota</taxon>
        <taxon>Metazoa</taxon>
        <taxon>Spiralia</taxon>
        <taxon>Lophotrochozoa</taxon>
        <taxon>Platyhelminthes</taxon>
        <taxon>Trematoda</taxon>
        <taxon>Digenea</taxon>
        <taxon>Plagiorchiida</taxon>
        <taxon>Echinostomata</taxon>
        <taxon>Echinostomatoidea</taxon>
        <taxon>Fasciolidae</taxon>
        <taxon>Fasciolopsis</taxon>
    </lineage>
</organism>
<keyword evidence="3" id="KW-0677">Repeat</keyword>
<dbReference type="InterPro" id="IPR013087">
    <property type="entry name" value="Znf_C2H2_type"/>
</dbReference>
<proteinExistence type="predicted"/>
<reference evidence="10" key="1">
    <citation type="submission" date="2019-05" db="EMBL/GenBank/DDBJ databases">
        <title>Annotation for the trematode Fasciolopsis buski.</title>
        <authorList>
            <person name="Choi Y.-J."/>
        </authorList>
    </citation>
    <scope>NUCLEOTIDE SEQUENCE</scope>
    <source>
        <strain evidence="10">HT</strain>
        <tissue evidence="10">Whole worm</tissue>
    </source>
</reference>
<gene>
    <name evidence="10" type="ORF">FBUS_04134</name>
</gene>
<evidence type="ECO:0000256" key="2">
    <source>
        <dbReference type="ARBA" id="ARBA00022723"/>
    </source>
</evidence>
<dbReference type="Proteomes" id="UP000728185">
    <property type="component" value="Unassembled WGS sequence"/>
</dbReference>
<dbReference type="GO" id="GO:0009913">
    <property type="term" value="P:epidermal cell differentiation"/>
    <property type="evidence" value="ECO:0007669"/>
    <property type="project" value="TreeGrafter"/>
</dbReference>
<feature type="compositionally biased region" description="Low complexity" evidence="8">
    <location>
        <begin position="450"/>
        <end position="460"/>
    </location>
</feature>
<feature type="domain" description="C2H2-type" evidence="9">
    <location>
        <begin position="322"/>
        <end position="349"/>
    </location>
</feature>
<dbReference type="Pfam" id="PF00096">
    <property type="entry name" value="zf-C2H2"/>
    <property type="match status" value="2"/>
</dbReference>
<evidence type="ECO:0000256" key="6">
    <source>
        <dbReference type="ARBA" id="ARBA00023242"/>
    </source>
</evidence>
<feature type="compositionally biased region" description="Low complexity" evidence="8">
    <location>
        <begin position="166"/>
        <end position="178"/>
    </location>
</feature>
<comment type="caution">
    <text evidence="10">The sequence shown here is derived from an EMBL/GenBank/DDBJ whole genome shotgun (WGS) entry which is preliminary data.</text>
</comment>
<evidence type="ECO:0000313" key="10">
    <source>
        <dbReference type="EMBL" id="KAA0184514.1"/>
    </source>
</evidence>
<dbReference type="GO" id="GO:0008270">
    <property type="term" value="F:zinc ion binding"/>
    <property type="evidence" value="ECO:0007669"/>
    <property type="project" value="UniProtKB-KW"/>
</dbReference>
<accession>A0A8E0VF92</accession>
<evidence type="ECO:0000256" key="5">
    <source>
        <dbReference type="ARBA" id="ARBA00022833"/>
    </source>
</evidence>
<keyword evidence="5" id="KW-0862">Zinc</keyword>
<feature type="region of interest" description="Disordered" evidence="8">
    <location>
        <begin position="440"/>
        <end position="477"/>
    </location>
</feature>
<keyword evidence="2" id="KW-0479">Metal-binding</keyword>
<evidence type="ECO:0000256" key="7">
    <source>
        <dbReference type="PROSITE-ProRule" id="PRU00042"/>
    </source>
</evidence>
<dbReference type="FunFam" id="3.30.160.60:FF:000452">
    <property type="entry name" value="Transcription factor Ovo-like 2"/>
    <property type="match status" value="1"/>
</dbReference>
<dbReference type="EMBL" id="LUCM01011057">
    <property type="protein sequence ID" value="KAA0184514.1"/>
    <property type="molecule type" value="Genomic_DNA"/>
</dbReference>
<feature type="domain" description="C2H2-type" evidence="9">
    <location>
        <begin position="378"/>
        <end position="406"/>
    </location>
</feature>
<dbReference type="PROSITE" id="PS50157">
    <property type="entry name" value="ZINC_FINGER_C2H2_2"/>
    <property type="match status" value="3"/>
</dbReference>
<comment type="subcellular location">
    <subcellularLocation>
        <location evidence="1">Nucleus</location>
    </subcellularLocation>
</comment>
<dbReference type="GO" id="GO:0000978">
    <property type="term" value="F:RNA polymerase II cis-regulatory region sequence-specific DNA binding"/>
    <property type="evidence" value="ECO:0007669"/>
    <property type="project" value="TreeGrafter"/>
</dbReference>
<name>A0A8E0VF92_9TREM</name>
<keyword evidence="11" id="KW-1185">Reference proteome</keyword>
<dbReference type="Gene3D" id="3.30.160.60">
    <property type="entry name" value="Classic Zinc Finger"/>
    <property type="match status" value="2"/>
</dbReference>
<dbReference type="GO" id="GO:0005634">
    <property type="term" value="C:nucleus"/>
    <property type="evidence" value="ECO:0007669"/>
    <property type="project" value="UniProtKB-SubCell"/>
</dbReference>
<keyword evidence="6" id="KW-0539">Nucleus</keyword>
<evidence type="ECO:0000256" key="1">
    <source>
        <dbReference type="ARBA" id="ARBA00004123"/>
    </source>
</evidence>
<dbReference type="OrthoDB" id="6280191at2759"/>
<evidence type="ECO:0000256" key="8">
    <source>
        <dbReference type="SAM" id="MobiDB-lite"/>
    </source>
</evidence>
<evidence type="ECO:0000259" key="9">
    <source>
        <dbReference type="PROSITE" id="PS50157"/>
    </source>
</evidence>
<dbReference type="PANTHER" id="PTHR10032">
    <property type="entry name" value="ZINC FINGER PROTEIN WITH KRAB AND SCAN DOMAINS"/>
    <property type="match status" value="1"/>
</dbReference>